<dbReference type="PANTHER" id="PTHR36089">
    <property type="entry name" value="CHITIN SYNTHASE 3 COMPLEX PROTEIN CSI2-RELATED"/>
    <property type="match status" value="1"/>
</dbReference>
<keyword evidence="2" id="KW-0812">Transmembrane</keyword>
<feature type="compositionally biased region" description="Pro residues" evidence="1">
    <location>
        <begin position="327"/>
        <end position="336"/>
    </location>
</feature>
<feature type="region of interest" description="Disordered" evidence="1">
    <location>
        <begin position="207"/>
        <end position="270"/>
    </location>
</feature>
<reference evidence="5" key="1">
    <citation type="journal article" date="2009" name="Genome Res.">
        <title>Comparative genomic analyses of the human fungal pathogens Coccidioides and their relatives.</title>
        <authorList>
            <person name="Sharpton T.J."/>
            <person name="Stajich J.E."/>
            <person name="Rounsley S.D."/>
            <person name="Gardner M.J."/>
            <person name="Wortman J.R."/>
            <person name="Jordar V.S."/>
            <person name="Maiti R."/>
            <person name="Kodira C.D."/>
            <person name="Neafsey D.E."/>
            <person name="Zeng Q."/>
            <person name="Hung C.-Y."/>
            <person name="McMahan C."/>
            <person name="Muszewska A."/>
            <person name="Grynberg M."/>
            <person name="Mandel M.A."/>
            <person name="Kellner E.M."/>
            <person name="Barker B.M."/>
            <person name="Galgiani J.N."/>
            <person name="Orbach M.J."/>
            <person name="Kirkland T.N."/>
            <person name="Cole G.T."/>
            <person name="Henn M.R."/>
            <person name="Birren B.W."/>
            <person name="Taylor J.W."/>
        </authorList>
    </citation>
    <scope>NUCLEOTIDE SEQUENCE [LARGE SCALE GENOMIC DNA]</scope>
    <source>
        <strain evidence="5">UAMH 1704</strain>
    </source>
</reference>
<feature type="region of interest" description="Disordered" evidence="1">
    <location>
        <begin position="309"/>
        <end position="378"/>
    </location>
</feature>
<gene>
    <name evidence="4" type="ORF">UREG_07755</name>
</gene>
<dbReference type="HOGENOM" id="CLU_037244_2_0_1"/>
<feature type="compositionally biased region" description="Basic and acidic residues" evidence="1">
    <location>
        <begin position="53"/>
        <end position="66"/>
    </location>
</feature>
<dbReference type="KEGG" id="ure:UREG_07755"/>
<evidence type="ECO:0000313" key="5">
    <source>
        <dbReference type="Proteomes" id="UP000002058"/>
    </source>
</evidence>
<feature type="chain" id="PRO_5002939629" evidence="3">
    <location>
        <begin position="33"/>
        <end position="378"/>
    </location>
</feature>
<dbReference type="InParanoid" id="C4K004"/>
<feature type="region of interest" description="Disordered" evidence="1">
    <location>
        <begin position="34"/>
        <end position="164"/>
    </location>
</feature>
<feature type="compositionally biased region" description="Polar residues" evidence="1">
    <location>
        <begin position="38"/>
        <end position="48"/>
    </location>
</feature>
<organism evidence="4 5">
    <name type="scientific">Uncinocarpus reesii (strain UAMH 1704)</name>
    <dbReference type="NCBI Taxonomy" id="336963"/>
    <lineage>
        <taxon>Eukaryota</taxon>
        <taxon>Fungi</taxon>
        <taxon>Dikarya</taxon>
        <taxon>Ascomycota</taxon>
        <taxon>Pezizomycotina</taxon>
        <taxon>Eurotiomycetes</taxon>
        <taxon>Eurotiomycetidae</taxon>
        <taxon>Onygenales</taxon>
        <taxon>Onygenaceae</taxon>
        <taxon>Uncinocarpus</taxon>
    </lineage>
</organism>
<dbReference type="AlphaFoldDB" id="C4K004"/>
<dbReference type="EMBL" id="CH476619">
    <property type="protein sequence ID" value="EEP82890.1"/>
    <property type="molecule type" value="Genomic_DNA"/>
</dbReference>
<dbReference type="InterPro" id="IPR051009">
    <property type="entry name" value="PRM"/>
</dbReference>
<feature type="compositionally biased region" description="Low complexity" evidence="1">
    <location>
        <begin position="117"/>
        <end position="131"/>
    </location>
</feature>
<protein>
    <submittedName>
        <fullName evidence="4">Uncharacterized protein</fullName>
    </submittedName>
</protein>
<accession>C4K004</accession>
<feature type="transmembrane region" description="Helical" evidence="2">
    <location>
        <begin position="174"/>
        <end position="196"/>
    </location>
</feature>
<keyword evidence="2" id="KW-1133">Transmembrane helix</keyword>
<dbReference type="STRING" id="336963.C4K004"/>
<evidence type="ECO:0000313" key="4">
    <source>
        <dbReference type="EMBL" id="EEP82890.1"/>
    </source>
</evidence>
<feature type="compositionally biased region" description="Low complexity" evidence="1">
    <location>
        <begin position="96"/>
        <end position="110"/>
    </location>
</feature>
<dbReference type="GO" id="GO:0000324">
    <property type="term" value="C:fungal-type vacuole"/>
    <property type="evidence" value="ECO:0007669"/>
    <property type="project" value="TreeGrafter"/>
</dbReference>
<feature type="signal peptide" evidence="3">
    <location>
        <begin position="1"/>
        <end position="32"/>
    </location>
</feature>
<dbReference type="GeneID" id="8442282"/>
<feature type="compositionally biased region" description="Polar residues" evidence="1">
    <location>
        <begin position="132"/>
        <end position="143"/>
    </location>
</feature>
<dbReference type="eggNOG" id="ENOG502S625">
    <property type="taxonomic scope" value="Eukaryota"/>
</dbReference>
<evidence type="ECO:0000256" key="2">
    <source>
        <dbReference type="SAM" id="Phobius"/>
    </source>
</evidence>
<keyword evidence="2" id="KW-0472">Membrane</keyword>
<keyword evidence="5" id="KW-1185">Reference proteome</keyword>
<feature type="compositionally biased region" description="Polar residues" evidence="1">
    <location>
        <begin position="207"/>
        <end position="224"/>
    </location>
</feature>
<sequence length="378" mass="39414">MKGPRGGLASRPLLYLFLFVCLTSLLVGHVAAQRDNTDAPSVPNSRPQPTRAPETDRPSPPRETDRPLPPPPAETDDDDDDNNRPTTAAPPPARPTPSATQSPPTQSRTPDNLPGLSESETSSTTTTSESTRTGASPTFTLPSLTGGPVIPTPQIPPKEGAPYLKKSDLPEGTIFIAVGAALGFFAVAVVAWRLLVAWSINRSVRRATNNSHPSDATALLNPNTRKSRVYQNPAGAPISREKVSKDRHSRVGPSHTPNQSLFFSPTAGASMHTPGNRGSGYLPAGYYSASSAAPGGGAGLAHLSTSSIGLSPLGPQAQGYSRTRSGPSPPGSPGLPPSSRGHDQAHPSTSSLNLSTAPQGRAPSAYLEDLFENHPPGR</sequence>
<name>C4K004_UNCRE</name>
<dbReference type="RefSeq" id="XP_002582982.1">
    <property type="nucleotide sequence ID" value="XM_002582936.1"/>
</dbReference>
<dbReference type="OMA" id="ANAPYMQ"/>
<keyword evidence="3" id="KW-0732">Signal</keyword>
<dbReference type="OrthoDB" id="4065319at2759"/>
<evidence type="ECO:0000256" key="3">
    <source>
        <dbReference type="SAM" id="SignalP"/>
    </source>
</evidence>
<evidence type="ECO:0000256" key="1">
    <source>
        <dbReference type="SAM" id="MobiDB-lite"/>
    </source>
</evidence>
<feature type="compositionally biased region" description="Polar residues" evidence="1">
    <location>
        <begin position="346"/>
        <end position="358"/>
    </location>
</feature>
<dbReference type="Proteomes" id="UP000002058">
    <property type="component" value="Unassembled WGS sequence"/>
</dbReference>
<proteinExistence type="predicted"/>
<dbReference type="PANTHER" id="PTHR36089:SF1">
    <property type="entry name" value="CHITIN SYNTHASE 3 COMPLEX PROTEIN CSI2-RELATED"/>
    <property type="match status" value="1"/>
</dbReference>
<dbReference type="VEuPathDB" id="FungiDB:UREG_07755"/>